<feature type="transmembrane region" description="Helical" evidence="19">
    <location>
        <begin position="108"/>
        <end position="126"/>
    </location>
</feature>
<feature type="transmembrane region" description="Helical" evidence="19">
    <location>
        <begin position="254"/>
        <end position="274"/>
    </location>
</feature>
<comment type="similarity">
    <text evidence="5 18">Belongs to the CDS family.</text>
</comment>
<keyword evidence="11 18" id="KW-0812">Transmembrane</keyword>
<dbReference type="PANTHER" id="PTHR46382">
    <property type="entry name" value="PHOSPHATIDATE CYTIDYLYLTRANSFERASE"/>
    <property type="match status" value="1"/>
</dbReference>
<dbReference type="InterPro" id="IPR000374">
    <property type="entry name" value="PC_trans"/>
</dbReference>
<keyword evidence="16" id="KW-0594">Phospholipid biosynthesis</keyword>
<comment type="pathway">
    <text evidence="4">Lipid metabolism.</text>
</comment>
<evidence type="ECO:0000256" key="11">
    <source>
        <dbReference type="ARBA" id="ARBA00022692"/>
    </source>
</evidence>
<proteinExistence type="inferred from homology"/>
<evidence type="ECO:0000256" key="6">
    <source>
        <dbReference type="ARBA" id="ARBA00012487"/>
    </source>
</evidence>
<feature type="transmembrane region" description="Helical" evidence="19">
    <location>
        <begin position="189"/>
        <end position="207"/>
    </location>
</feature>
<evidence type="ECO:0000256" key="18">
    <source>
        <dbReference type="RuleBase" id="RU003938"/>
    </source>
</evidence>
<comment type="pathway">
    <text evidence="3 18">Phospholipid metabolism; CDP-diacylglycerol biosynthesis; CDP-diacylglycerol from sn-glycerol 3-phosphate: step 3/3.</text>
</comment>
<sequence length="282" mass="32451">MSKYNKNELALRFLTAFFWIPLIIFLIYLGNYYFGIFVALLCAVSSFEFFKILEYKQMAPHKIFGSIMGAAIVLTMFYHSFFFLFLILALGYLIISIFELTRTTSDRPIYHVASTALGAFFIPWLLGHLIFLRQLPLYFDLPYRNGFYFALLPFTLGWLGDSGAYFIGIRFGKHKLLSRVSPNKSWEGAIGNIIFSICGVLFIKIISGNLLNYYDVFAIGIIGSILSQIGDLTESLFKRDLNIKDTSKFLPGHGGILDRFDGFLFMVPFIYYYLYLKMVLFL</sequence>
<keyword evidence="17" id="KW-1208">Phospholipid metabolism</keyword>
<evidence type="ECO:0000313" key="20">
    <source>
        <dbReference type="EMBL" id="RKX69937.1"/>
    </source>
</evidence>
<name>A0A660SGW0_UNCT6</name>
<accession>A0A660SGW0</accession>
<feature type="transmembrane region" description="Helical" evidence="19">
    <location>
        <begin position="9"/>
        <end position="27"/>
    </location>
</feature>
<keyword evidence="14" id="KW-0443">Lipid metabolism</keyword>
<evidence type="ECO:0000256" key="5">
    <source>
        <dbReference type="ARBA" id="ARBA00010185"/>
    </source>
</evidence>
<comment type="subcellular location">
    <subcellularLocation>
        <location evidence="2">Cell membrane</location>
        <topology evidence="2">Multi-pass membrane protein</topology>
    </subcellularLocation>
</comment>
<evidence type="ECO:0000256" key="8">
    <source>
        <dbReference type="ARBA" id="ARBA00022475"/>
    </source>
</evidence>
<evidence type="ECO:0000256" key="4">
    <source>
        <dbReference type="ARBA" id="ARBA00005189"/>
    </source>
</evidence>
<evidence type="ECO:0000256" key="16">
    <source>
        <dbReference type="ARBA" id="ARBA00023209"/>
    </source>
</evidence>
<feature type="transmembrane region" description="Helical" evidence="19">
    <location>
        <begin position="62"/>
        <end position="78"/>
    </location>
</feature>
<evidence type="ECO:0000256" key="15">
    <source>
        <dbReference type="ARBA" id="ARBA00023136"/>
    </source>
</evidence>
<evidence type="ECO:0000256" key="12">
    <source>
        <dbReference type="ARBA" id="ARBA00022695"/>
    </source>
</evidence>
<evidence type="ECO:0000256" key="7">
    <source>
        <dbReference type="ARBA" id="ARBA00019373"/>
    </source>
</evidence>
<dbReference type="UniPathway" id="UPA00557">
    <property type="reaction ID" value="UER00614"/>
</dbReference>
<dbReference type="AlphaFoldDB" id="A0A660SGW0"/>
<protein>
    <recommendedName>
        <fullName evidence="7 18">Phosphatidate cytidylyltransferase</fullName>
        <ecNumber evidence="6 18">2.7.7.41</ecNumber>
    </recommendedName>
</protein>
<dbReference type="GO" id="GO:0016024">
    <property type="term" value="P:CDP-diacylglycerol biosynthetic process"/>
    <property type="evidence" value="ECO:0007669"/>
    <property type="project" value="UniProtKB-UniPathway"/>
</dbReference>
<keyword evidence="9" id="KW-0444">Lipid biosynthesis</keyword>
<evidence type="ECO:0000256" key="19">
    <source>
        <dbReference type="SAM" id="Phobius"/>
    </source>
</evidence>
<feature type="transmembrane region" description="Helical" evidence="19">
    <location>
        <begin position="146"/>
        <end position="168"/>
    </location>
</feature>
<reference evidence="20 21" key="1">
    <citation type="submission" date="2018-06" db="EMBL/GenBank/DDBJ databases">
        <title>Extensive metabolic versatility and redundancy in microbially diverse, dynamic hydrothermal sediments.</title>
        <authorList>
            <person name="Dombrowski N."/>
            <person name="Teske A."/>
            <person name="Baker B.J."/>
        </authorList>
    </citation>
    <scope>NUCLEOTIDE SEQUENCE [LARGE SCALE GENOMIC DNA]</scope>
    <source>
        <strain evidence="20">B10_G13</strain>
    </source>
</reference>
<comment type="caution">
    <text evidence="20">The sequence shown here is derived from an EMBL/GenBank/DDBJ whole genome shotgun (WGS) entry which is preliminary data.</text>
</comment>
<evidence type="ECO:0000256" key="14">
    <source>
        <dbReference type="ARBA" id="ARBA00023098"/>
    </source>
</evidence>
<evidence type="ECO:0000256" key="3">
    <source>
        <dbReference type="ARBA" id="ARBA00005119"/>
    </source>
</evidence>
<evidence type="ECO:0000313" key="21">
    <source>
        <dbReference type="Proteomes" id="UP000271125"/>
    </source>
</evidence>
<keyword evidence="12 18" id="KW-0548">Nucleotidyltransferase</keyword>
<organism evidence="20 21">
    <name type="scientific">candidate division TA06 bacterium</name>
    <dbReference type="NCBI Taxonomy" id="2250710"/>
    <lineage>
        <taxon>Bacteria</taxon>
        <taxon>Bacteria division TA06</taxon>
    </lineage>
</organism>
<evidence type="ECO:0000256" key="2">
    <source>
        <dbReference type="ARBA" id="ARBA00004651"/>
    </source>
</evidence>
<keyword evidence="10 18" id="KW-0808">Transferase</keyword>
<dbReference type="GO" id="GO:0004605">
    <property type="term" value="F:phosphatidate cytidylyltransferase activity"/>
    <property type="evidence" value="ECO:0007669"/>
    <property type="project" value="UniProtKB-EC"/>
</dbReference>
<dbReference type="PANTHER" id="PTHR46382:SF1">
    <property type="entry name" value="PHOSPHATIDATE CYTIDYLYLTRANSFERASE"/>
    <property type="match status" value="1"/>
</dbReference>
<evidence type="ECO:0000256" key="17">
    <source>
        <dbReference type="ARBA" id="ARBA00023264"/>
    </source>
</evidence>
<dbReference type="EMBL" id="QNBD01000162">
    <property type="protein sequence ID" value="RKX69937.1"/>
    <property type="molecule type" value="Genomic_DNA"/>
</dbReference>
<evidence type="ECO:0000256" key="1">
    <source>
        <dbReference type="ARBA" id="ARBA00001698"/>
    </source>
</evidence>
<comment type="catalytic activity">
    <reaction evidence="1 18">
        <text>a 1,2-diacyl-sn-glycero-3-phosphate + CTP + H(+) = a CDP-1,2-diacyl-sn-glycerol + diphosphate</text>
        <dbReference type="Rhea" id="RHEA:16229"/>
        <dbReference type="ChEBI" id="CHEBI:15378"/>
        <dbReference type="ChEBI" id="CHEBI:33019"/>
        <dbReference type="ChEBI" id="CHEBI:37563"/>
        <dbReference type="ChEBI" id="CHEBI:58332"/>
        <dbReference type="ChEBI" id="CHEBI:58608"/>
        <dbReference type="EC" id="2.7.7.41"/>
    </reaction>
</comment>
<keyword evidence="13 19" id="KW-1133">Transmembrane helix</keyword>
<dbReference type="PROSITE" id="PS01315">
    <property type="entry name" value="CDS"/>
    <property type="match status" value="1"/>
</dbReference>
<keyword evidence="8" id="KW-1003">Cell membrane</keyword>
<dbReference type="Pfam" id="PF01148">
    <property type="entry name" value="CTP_transf_1"/>
    <property type="match status" value="1"/>
</dbReference>
<dbReference type="EC" id="2.7.7.41" evidence="6 18"/>
<dbReference type="Proteomes" id="UP000271125">
    <property type="component" value="Unassembled WGS sequence"/>
</dbReference>
<evidence type="ECO:0000256" key="13">
    <source>
        <dbReference type="ARBA" id="ARBA00022989"/>
    </source>
</evidence>
<evidence type="ECO:0000256" key="10">
    <source>
        <dbReference type="ARBA" id="ARBA00022679"/>
    </source>
</evidence>
<gene>
    <name evidence="20" type="ORF">DRP43_03890</name>
</gene>
<keyword evidence="15 19" id="KW-0472">Membrane</keyword>
<dbReference type="GO" id="GO:0005886">
    <property type="term" value="C:plasma membrane"/>
    <property type="evidence" value="ECO:0007669"/>
    <property type="project" value="UniProtKB-SubCell"/>
</dbReference>
<evidence type="ECO:0000256" key="9">
    <source>
        <dbReference type="ARBA" id="ARBA00022516"/>
    </source>
</evidence>